<name>A0A401ZL35_9CHLR</name>
<dbReference type="EMBL" id="BIFQ01000001">
    <property type="protein sequence ID" value="GCE07538.1"/>
    <property type="molecule type" value="Genomic_DNA"/>
</dbReference>
<evidence type="ECO:0000313" key="2">
    <source>
        <dbReference type="Proteomes" id="UP000287224"/>
    </source>
</evidence>
<dbReference type="Gene3D" id="2.60.120.560">
    <property type="entry name" value="Exo-inulinase, domain 1"/>
    <property type="match status" value="1"/>
</dbReference>
<reference evidence="2" key="1">
    <citation type="submission" date="2018-12" db="EMBL/GenBank/DDBJ databases">
        <title>Tengunoibacter tsumagoiensis gen. nov., sp. nov., Dictyobacter kobayashii sp. nov., D. alpinus sp. nov., and D. joshuensis sp. nov. and description of Dictyobacteraceae fam. nov. within the order Ktedonobacterales isolated from Tengu-no-mugimeshi.</title>
        <authorList>
            <person name="Wang C.M."/>
            <person name="Zheng Y."/>
            <person name="Sakai Y."/>
            <person name="Toyoda A."/>
            <person name="Minakuchi Y."/>
            <person name="Abe K."/>
            <person name="Yokota A."/>
            <person name="Yabe S."/>
        </authorList>
    </citation>
    <scope>NUCLEOTIDE SEQUENCE [LARGE SCALE GENOMIC DNA]</scope>
    <source>
        <strain evidence="2">S-27</strain>
    </source>
</reference>
<accession>A0A401ZL35</accession>
<proteinExistence type="predicted"/>
<gene>
    <name evidence="1" type="ORF">KDAU_48670</name>
</gene>
<sequence length="658" mass="71617">MGYEMLPSFLRRRVLVAVAPDDMQAIELVKAMRALGLTVIIAATIGLASQADDVAVCVVVLHPDRWRSAPSIITAMRRNPRFMIPVLQAPMELPRVAWATEPFYLTEETLAQTAKALVGMIRGHLQTVSEHEINALIQQRAVLHPWFREPEMLGSVPAPMHKKMPRSKLAHYLQLSWPLAFILCISFLTYYFFQLSVTTNTEAITPMATTSTWRNHAYSALVPGQECDPGGADWEIPGYYKDVAAPNPATATPSTRKSVPTPHLINDNSVVPTCRQDGVMLTHTNHYAAFASMIFTSRGLPLPPHYSTSITASSVNTSKSAIFQLGVRDQSGSDMSGVDFGYGNDALRIGTNGAWEVVRYDNTTGAIEVRYARGFVPAASHYTLAADINGPAMTFTINRQTVATIIDTTYPDSYGISFGLSDGGIQRPPSALFSHFSYTPLPDHLPKNEAEVRSTADAQVNAAADQLRQQSYQTATPGFGCDHGQGQWQPTALTGGAATTHCLARGLSVEQSARVKDMGRVSFYGLDGFIYGNYRVGVDVALKRDSDNWAGLGTRVDPLGSSYTFLVRSDGSWKILRYDSDGVPHQLAAGRVARRDTYSLQAQSSGASHSLRINGVPVATVFDPFLSTTDHIELNTLPDDKGAAAATTFSNFTFTPLS</sequence>
<dbReference type="Proteomes" id="UP000287224">
    <property type="component" value="Unassembled WGS sequence"/>
</dbReference>
<protein>
    <submittedName>
        <fullName evidence="1">Uncharacterized protein</fullName>
    </submittedName>
</protein>
<dbReference type="RefSeq" id="WP_126598872.1">
    <property type="nucleotide sequence ID" value="NZ_BIFQ01000001.1"/>
</dbReference>
<comment type="caution">
    <text evidence="1">The sequence shown here is derived from an EMBL/GenBank/DDBJ whole genome shotgun (WGS) entry which is preliminary data.</text>
</comment>
<keyword evidence="2" id="KW-1185">Reference proteome</keyword>
<evidence type="ECO:0000313" key="1">
    <source>
        <dbReference type="EMBL" id="GCE07538.1"/>
    </source>
</evidence>
<organism evidence="1 2">
    <name type="scientific">Dictyobacter aurantiacus</name>
    <dbReference type="NCBI Taxonomy" id="1936993"/>
    <lineage>
        <taxon>Bacteria</taxon>
        <taxon>Bacillati</taxon>
        <taxon>Chloroflexota</taxon>
        <taxon>Ktedonobacteria</taxon>
        <taxon>Ktedonobacterales</taxon>
        <taxon>Dictyobacteraceae</taxon>
        <taxon>Dictyobacter</taxon>
    </lineage>
</organism>
<dbReference type="AlphaFoldDB" id="A0A401ZL35"/>
<dbReference type="OrthoDB" id="167489at2"/>